<dbReference type="Proteomes" id="UP000004335">
    <property type="component" value="Unassembled WGS sequence"/>
</dbReference>
<name>A0A828RHM4_LIMRT</name>
<dbReference type="Pfam" id="PF05521">
    <property type="entry name" value="Phage_HCP"/>
    <property type="match status" value="1"/>
</dbReference>
<organism evidence="1 2">
    <name type="scientific">Limosilactobacillus reuteri MM4-1A</name>
    <dbReference type="NCBI Taxonomy" id="548485"/>
    <lineage>
        <taxon>Bacteria</taxon>
        <taxon>Bacillati</taxon>
        <taxon>Bacillota</taxon>
        <taxon>Bacilli</taxon>
        <taxon>Lactobacillales</taxon>
        <taxon>Lactobacillaceae</taxon>
        <taxon>Limosilactobacillus</taxon>
    </lineage>
</organism>
<dbReference type="RefSeq" id="WP_003668220.1">
    <property type="nucleotide sequence ID" value="NZ_ACGX02000006.1"/>
</dbReference>
<proteinExistence type="predicted"/>
<reference evidence="1 2" key="1">
    <citation type="submission" date="2011-01" db="EMBL/GenBank/DDBJ databases">
        <authorList>
            <person name="Muzny D."/>
            <person name="Qin X."/>
            <person name="Buhay C."/>
            <person name="Dugan-Rocha S."/>
            <person name="Ding Y."/>
            <person name="Chen G."/>
            <person name="Hawes A."/>
            <person name="Holder M."/>
            <person name="Jhangiani S."/>
            <person name="Johnson A."/>
            <person name="Khan Z."/>
            <person name="Li Z."/>
            <person name="Liu W."/>
            <person name="Liu X."/>
            <person name="Perez L."/>
            <person name="Shen H."/>
            <person name="Wang Q."/>
            <person name="Watt J."/>
            <person name="Xi L."/>
            <person name="Xin Y."/>
            <person name="Zhou J."/>
            <person name="Deng J."/>
            <person name="Jiang H."/>
            <person name="Liu Y."/>
            <person name="Qu J."/>
            <person name="Song X.-Z."/>
            <person name="Zhang L."/>
            <person name="Villasana D."/>
            <person name="Johnson A."/>
            <person name="Liu J."/>
            <person name="Liyanage D."/>
            <person name="Lorensuhewa L."/>
            <person name="Robinson T."/>
            <person name="Song A."/>
            <person name="Song B.-B."/>
            <person name="Dinh H."/>
            <person name="Thornton R."/>
            <person name="Coyle M."/>
            <person name="Francisco L."/>
            <person name="Jackson L."/>
            <person name="Javaid M."/>
            <person name="Korchina V."/>
            <person name="Kovar C."/>
            <person name="Mata R."/>
            <person name="Mathew T."/>
            <person name="Ngo R."/>
            <person name="Nguyen L."/>
            <person name="Nguyen N."/>
            <person name="Okwuonu G."/>
            <person name="Ongeri F."/>
            <person name="Pham C."/>
            <person name="Simmons D."/>
            <person name="Wilczek-Boney K."/>
            <person name="Hale W."/>
            <person name="Jakkamsetti A."/>
            <person name="Pham P."/>
            <person name="Ruth R."/>
            <person name="San Lucas F."/>
            <person name="Warren J."/>
            <person name="Zhang J."/>
            <person name="Zhao Z."/>
            <person name="Zhou C."/>
            <person name="Zhu D."/>
            <person name="Lee S."/>
            <person name="Bess C."/>
            <person name="Blankenburg K."/>
            <person name="Forbes L."/>
            <person name="Fu Q."/>
            <person name="Gubbala S."/>
            <person name="Hirani K."/>
            <person name="Jayaseelan J.C."/>
            <person name="Lara F."/>
            <person name="Munidasa M."/>
            <person name="Palculict T."/>
            <person name="Patil S."/>
            <person name="Pu L.-L."/>
            <person name="Saada N."/>
            <person name="Tang L."/>
            <person name="Weissenberger G."/>
            <person name="Zhu Y."/>
            <person name="Hemphill L."/>
            <person name="Shang Y."/>
            <person name="Youmans B."/>
            <person name="Ayvaz T."/>
            <person name="Ross M."/>
            <person name="Santibanez J."/>
            <person name="Aqrawi P."/>
            <person name="Gross S."/>
            <person name="Joshi V."/>
            <person name="Fowler G."/>
            <person name="Nazareth L."/>
            <person name="Reid J."/>
            <person name="Worley K."/>
            <person name="Petrosino J."/>
            <person name="Highlander S."/>
            <person name="Gibbs R."/>
        </authorList>
    </citation>
    <scope>NUCLEOTIDE SEQUENCE [LARGE SCALE GENOMIC DNA]</scope>
    <source>
        <strain evidence="1 2">MM4-1A</strain>
    </source>
</reference>
<dbReference type="AlphaFoldDB" id="A0A828RHM4"/>
<sequence>MRSNKYAITRLKHKVTFGHEGGTGKRNPNTGKIMTGFVGDVTVHCGNYSISASQAISEAGSSITDDVILVVRHKKDLTDMKKYPEAQYNGNIYKVAGWSIDDELLAYNTVTLRKLDSHK</sequence>
<dbReference type="EMBL" id="ACGX02000006">
    <property type="protein sequence ID" value="EGC15358.1"/>
    <property type="molecule type" value="Genomic_DNA"/>
</dbReference>
<evidence type="ECO:0000313" key="2">
    <source>
        <dbReference type="Proteomes" id="UP000004335"/>
    </source>
</evidence>
<dbReference type="InterPro" id="IPR008767">
    <property type="entry name" value="Phage_SPP1_head-tail_adaptor"/>
</dbReference>
<evidence type="ECO:0000313" key="1">
    <source>
        <dbReference type="EMBL" id="EGC15358.1"/>
    </source>
</evidence>
<protein>
    <submittedName>
        <fullName evidence="1">Putative phage head-tail adaptor</fullName>
    </submittedName>
</protein>
<accession>A0A828RHM4</accession>
<gene>
    <name evidence="1" type="ORF">HMPREF0536_11007</name>
</gene>
<comment type="caution">
    <text evidence="1">The sequence shown here is derived from an EMBL/GenBank/DDBJ whole genome shotgun (WGS) entry which is preliminary data.</text>
</comment>